<dbReference type="SMART" id="SM00490">
    <property type="entry name" value="HELICc"/>
    <property type="match status" value="1"/>
</dbReference>
<evidence type="ECO:0000256" key="11">
    <source>
        <dbReference type="ARBA" id="ARBA00048988"/>
    </source>
</evidence>
<evidence type="ECO:0000256" key="5">
    <source>
        <dbReference type="ARBA" id="ARBA00022801"/>
    </source>
</evidence>
<comment type="catalytic activity">
    <reaction evidence="11 12">
        <text>ATP + H2O = ADP + phosphate + H(+)</text>
        <dbReference type="Rhea" id="RHEA:13065"/>
        <dbReference type="ChEBI" id="CHEBI:15377"/>
        <dbReference type="ChEBI" id="CHEBI:15378"/>
        <dbReference type="ChEBI" id="CHEBI:30616"/>
        <dbReference type="ChEBI" id="CHEBI:43474"/>
        <dbReference type="ChEBI" id="CHEBI:456216"/>
        <dbReference type="EC" id="5.6.2.4"/>
    </reaction>
</comment>
<dbReference type="PANTHER" id="PTHR30580:SF0">
    <property type="entry name" value="PRIMOSOMAL PROTEIN N"/>
    <property type="match status" value="1"/>
</dbReference>
<dbReference type="InterPro" id="IPR041236">
    <property type="entry name" value="PriA_C"/>
</dbReference>
<keyword evidence="9 12" id="KW-0238">DNA-binding</keyword>
<feature type="binding site" evidence="12">
    <location>
        <position position="422"/>
    </location>
    <ligand>
        <name>Zn(2+)</name>
        <dbReference type="ChEBI" id="CHEBI:29105"/>
        <label>1</label>
    </ligand>
</feature>
<evidence type="ECO:0000256" key="1">
    <source>
        <dbReference type="ARBA" id="ARBA00022515"/>
    </source>
</evidence>
<reference evidence="14 15" key="1">
    <citation type="submission" date="2009-02" db="EMBL/GenBank/DDBJ databases">
        <title>The Genome Sequence of Oxalobacter formigenes OXCC13.</title>
        <authorList>
            <consortium name="The Broad Institute Genome Sequencing Platform"/>
            <person name="Ward D."/>
            <person name="Young S.K."/>
            <person name="Kodira C.D."/>
            <person name="Zeng Q."/>
            <person name="Koehrsen M."/>
            <person name="Alvarado L."/>
            <person name="Berlin A."/>
            <person name="Borenstein D."/>
            <person name="Chen Z."/>
            <person name="Engels R."/>
            <person name="Freedman E."/>
            <person name="Gellesch M."/>
            <person name="Goldberg J."/>
            <person name="Griggs A."/>
            <person name="Gujja S."/>
            <person name="Heiman D."/>
            <person name="Hepburn T."/>
            <person name="Howarth C."/>
            <person name="Jen D."/>
            <person name="Larson L."/>
            <person name="Lewis B."/>
            <person name="Mehta T."/>
            <person name="Park D."/>
            <person name="Pearson M."/>
            <person name="Roberts A."/>
            <person name="Saif S."/>
            <person name="Shea T."/>
            <person name="Shenoy N."/>
            <person name="Sisk P."/>
            <person name="Stolte C."/>
            <person name="Sykes S."/>
            <person name="Walk T."/>
            <person name="White J."/>
            <person name="Yandava C."/>
            <person name="Allison M.J."/>
            <person name="Lander E."/>
            <person name="Nusbaum C."/>
            <person name="Galagan J."/>
            <person name="Birren B."/>
        </authorList>
    </citation>
    <scope>NUCLEOTIDE SEQUENCE [LARGE SCALE GENOMIC DNA]</scope>
    <source>
        <strain evidence="14 15">OXCC13</strain>
    </source>
</reference>
<dbReference type="GO" id="GO:0005524">
    <property type="term" value="F:ATP binding"/>
    <property type="evidence" value="ECO:0007669"/>
    <property type="project" value="UniProtKB-UniRule"/>
</dbReference>
<name>C3XBI2_OXAFO</name>
<accession>C3XBI2</accession>
<dbReference type="Pfam" id="PF18074">
    <property type="entry name" value="PriA_C"/>
    <property type="match status" value="1"/>
</dbReference>
<dbReference type="Proteomes" id="UP000005089">
    <property type="component" value="Unassembled WGS sequence"/>
</dbReference>
<dbReference type="Pfam" id="PF00271">
    <property type="entry name" value="Helicase_C"/>
    <property type="match status" value="1"/>
</dbReference>
<dbReference type="InterPro" id="IPR027417">
    <property type="entry name" value="P-loop_NTPase"/>
</dbReference>
<dbReference type="EMBL" id="GG658170">
    <property type="protein sequence ID" value="EEO30558.1"/>
    <property type="molecule type" value="Genomic_DNA"/>
</dbReference>
<keyword evidence="1 12" id="KW-0639">Primosome</keyword>
<dbReference type="FunFam" id="3.40.50.300:FF:000489">
    <property type="entry name" value="Primosome assembly protein PriA"/>
    <property type="match status" value="1"/>
</dbReference>
<keyword evidence="15" id="KW-1185">Reference proteome</keyword>
<keyword evidence="5 12" id="KW-0378">Hydrolase</keyword>
<feature type="binding site" evidence="12">
    <location>
        <position position="412"/>
    </location>
    <ligand>
        <name>Zn(2+)</name>
        <dbReference type="ChEBI" id="CHEBI:29105"/>
        <label>2</label>
    </ligand>
</feature>
<dbReference type="STRING" id="847.BRW83_0507"/>
<dbReference type="GO" id="GO:0003677">
    <property type="term" value="F:DNA binding"/>
    <property type="evidence" value="ECO:0007669"/>
    <property type="project" value="UniProtKB-UniRule"/>
</dbReference>
<dbReference type="HOGENOM" id="CLU_013353_4_0_4"/>
<comment type="cofactor">
    <cofactor evidence="12">
        <name>Zn(2+)</name>
        <dbReference type="ChEBI" id="CHEBI:29105"/>
    </cofactor>
    <text evidence="12">Binds 2 zinc ions per subunit.</text>
</comment>
<feature type="binding site" evidence="12">
    <location>
        <position position="385"/>
    </location>
    <ligand>
        <name>Zn(2+)</name>
        <dbReference type="ChEBI" id="CHEBI:29105"/>
        <label>1</label>
    </ligand>
</feature>
<dbReference type="NCBIfam" id="NF004067">
    <property type="entry name" value="PRK05580.1-4"/>
    <property type="match status" value="1"/>
</dbReference>
<dbReference type="InterPro" id="IPR040498">
    <property type="entry name" value="PriA_CRR"/>
</dbReference>
<sequence>MIQHCIVQVVLDTPLDFYFDYRYPVEAENFPVPKIGMLVVVPFGRREEAGLIVDVKEESEIDENKLKDVVSVISEIPPLRTDWIDLCRFAAGYYQRPLGEVALPSIPKNIRANKKLALKRAVKALVQVPGNIVATNMEKPVLLKAQEQAVSAIVKTRGFKPFVLYGVTGSGKTEIYLQAIEEKLKQSDAMQVLIMVPEINLTPQLEVSVRSRFPGVTIATLHSRLTESERLKNWLQIHTGVARIVLGTRLAILASMPQLGLIVVDEEHDPSYKQQEGLRYSARDLAVWRANQLGIPVVLGSATPSLESWQHVLSGRYVKLELPERAVKDAVLPAIRLIDATREPLQNGFSPSLINAIKRRLEKSEQSLLFLNRRGYAPVITCEACGWISVCERCTAYMVYHKSHHLLRCHHCGLERPIPRVCPDCGNIDLQTLGRGTQRIEEGLAGYFPDARILRIDADSTRKKGSLEAALEMVHKGEIDIVIGTQMISKGHDFQNMTLVGVLNPDTALFSHDYRAGERLFSQLMQVAGRAGRGGVSEHGNRSEVLIQTRYPMHPLYQAALTHDYGNYVSDLLMERQNAGLPPFGFQVLLFAEARKVENALDFLRQAIDAIPEPEAVIINEPIPMAMMRIANVERAQLLIESTSRGRLQGMLKEWIPVLRNMKTGIRWHIEVDPMSI</sequence>
<dbReference type="PANTHER" id="PTHR30580">
    <property type="entry name" value="PRIMOSOMAL PROTEIN N"/>
    <property type="match status" value="1"/>
</dbReference>
<evidence type="ECO:0000256" key="6">
    <source>
        <dbReference type="ARBA" id="ARBA00022806"/>
    </source>
</evidence>
<dbReference type="Gene3D" id="3.40.50.300">
    <property type="entry name" value="P-loop containing nucleotide triphosphate hydrolases"/>
    <property type="match status" value="2"/>
</dbReference>
<keyword evidence="8 12" id="KW-0067">ATP-binding</keyword>
<dbReference type="GO" id="GO:0006302">
    <property type="term" value="P:double-strand break repair"/>
    <property type="evidence" value="ECO:0007669"/>
    <property type="project" value="InterPro"/>
</dbReference>
<dbReference type="InterPro" id="IPR041222">
    <property type="entry name" value="PriA_3primeBD"/>
</dbReference>
<dbReference type="GO" id="GO:0016887">
    <property type="term" value="F:ATP hydrolysis activity"/>
    <property type="evidence" value="ECO:0007669"/>
    <property type="project" value="RHEA"/>
</dbReference>
<feature type="binding site" evidence="12">
    <location>
        <position position="425"/>
    </location>
    <ligand>
        <name>Zn(2+)</name>
        <dbReference type="ChEBI" id="CHEBI:29105"/>
        <label>1</label>
    </ligand>
</feature>
<feature type="domain" description="Helicase ATP-binding" evidence="13">
    <location>
        <begin position="153"/>
        <end position="322"/>
    </location>
</feature>
<dbReference type="Gene3D" id="3.40.1440.60">
    <property type="entry name" value="PriA, 3(prime) DNA-binding domain"/>
    <property type="match status" value="1"/>
</dbReference>
<keyword evidence="7 12" id="KW-0862">Zinc</keyword>
<keyword evidence="3 12" id="KW-0479">Metal-binding</keyword>
<dbReference type="InterPro" id="IPR001650">
    <property type="entry name" value="Helicase_C-like"/>
</dbReference>
<evidence type="ECO:0000259" key="13">
    <source>
        <dbReference type="PROSITE" id="PS51192"/>
    </source>
</evidence>
<dbReference type="CDD" id="cd18804">
    <property type="entry name" value="SF2_C_priA"/>
    <property type="match status" value="1"/>
</dbReference>
<evidence type="ECO:0000313" key="14">
    <source>
        <dbReference type="EMBL" id="EEO30558.1"/>
    </source>
</evidence>
<protein>
    <recommendedName>
        <fullName evidence="12">Replication restart protein PriA</fullName>
    </recommendedName>
    <alternativeName>
        <fullName evidence="12">ATP-dependent DNA helicase PriA</fullName>
        <ecNumber evidence="12">5.6.2.4</ecNumber>
    </alternativeName>
    <alternativeName>
        <fullName evidence="12">DNA 3'-5' helicase PriA</fullName>
    </alternativeName>
</protein>
<feature type="binding site" evidence="12">
    <location>
        <position position="391"/>
    </location>
    <ligand>
        <name>Zn(2+)</name>
        <dbReference type="ChEBI" id="CHEBI:29105"/>
        <label>2</label>
    </ligand>
</feature>
<dbReference type="GO" id="GO:1990077">
    <property type="term" value="C:primosome complex"/>
    <property type="evidence" value="ECO:0007669"/>
    <property type="project" value="UniProtKB-UniRule"/>
</dbReference>
<dbReference type="eggNOG" id="COG1198">
    <property type="taxonomic scope" value="Bacteria"/>
</dbReference>
<dbReference type="NCBIfam" id="TIGR00595">
    <property type="entry name" value="priA"/>
    <property type="match status" value="1"/>
</dbReference>
<dbReference type="AlphaFoldDB" id="C3XBI2"/>
<evidence type="ECO:0000256" key="10">
    <source>
        <dbReference type="ARBA" id="ARBA00023235"/>
    </source>
</evidence>
<dbReference type="Pfam" id="PF17764">
    <property type="entry name" value="PriA_3primeBD"/>
    <property type="match status" value="1"/>
</dbReference>
<evidence type="ECO:0000256" key="2">
    <source>
        <dbReference type="ARBA" id="ARBA00022705"/>
    </source>
</evidence>
<dbReference type="GO" id="GO:0006269">
    <property type="term" value="P:DNA replication, synthesis of primer"/>
    <property type="evidence" value="ECO:0007669"/>
    <property type="project" value="UniProtKB-KW"/>
</dbReference>
<proteinExistence type="inferred from homology"/>
<dbReference type="EC" id="5.6.2.4" evidence="12"/>
<dbReference type="GO" id="GO:0043138">
    <property type="term" value="F:3'-5' DNA helicase activity"/>
    <property type="evidence" value="ECO:0007669"/>
    <property type="project" value="UniProtKB-EC"/>
</dbReference>
<evidence type="ECO:0000256" key="8">
    <source>
        <dbReference type="ARBA" id="ARBA00022840"/>
    </source>
</evidence>
<dbReference type="InterPro" id="IPR014001">
    <property type="entry name" value="Helicase_ATP-bd"/>
</dbReference>
<dbReference type="Pfam" id="PF00270">
    <property type="entry name" value="DEAD"/>
    <property type="match status" value="1"/>
</dbReference>
<dbReference type="PROSITE" id="PS51192">
    <property type="entry name" value="HELICASE_ATP_BIND_1"/>
    <property type="match status" value="1"/>
</dbReference>
<keyword evidence="10 12" id="KW-0413">Isomerase</keyword>
<dbReference type="HAMAP" id="MF_00983">
    <property type="entry name" value="PriA"/>
    <property type="match status" value="1"/>
</dbReference>
<dbReference type="InterPro" id="IPR011545">
    <property type="entry name" value="DEAD/DEAH_box_helicase_dom"/>
</dbReference>
<evidence type="ECO:0000256" key="7">
    <source>
        <dbReference type="ARBA" id="ARBA00022833"/>
    </source>
</evidence>
<feature type="binding site" evidence="12">
    <location>
        <position position="394"/>
    </location>
    <ligand>
        <name>Zn(2+)</name>
        <dbReference type="ChEBI" id="CHEBI:29105"/>
        <label>2</label>
    </ligand>
</feature>
<feature type="binding site" evidence="12">
    <location>
        <position position="409"/>
    </location>
    <ligand>
        <name>Zn(2+)</name>
        <dbReference type="ChEBI" id="CHEBI:29105"/>
        <label>2</label>
    </ligand>
</feature>
<dbReference type="SUPFAM" id="SSF52540">
    <property type="entry name" value="P-loop containing nucleoside triphosphate hydrolases"/>
    <property type="match status" value="1"/>
</dbReference>
<evidence type="ECO:0000313" key="15">
    <source>
        <dbReference type="Proteomes" id="UP000005089"/>
    </source>
</evidence>
<organism evidence="14 15">
    <name type="scientific">Oxalobacter formigenes OXCC13</name>
    <dbReference type="NCBI Taxonomy" id="556269"/>
    <lineage>
        <taxon>Bacteria</taxon>
        <taxon>Pseudomonadati</taxon>
        <taxon>Pseudomonadota</taxon>
        <taxon>Betaproteobacteria</taxon>
        <taxon>Burkholderiales</taxon>
        <taxon>Oxalobacteraceae</taxon>
        <taxon>Oxalobacter</taxon>
    </lineage>
</organism>
<gene>
    <name evidence="12 14" type="primary">priA</name>
    <name evidence="14" type="ORF">OFBG_01586</name>
</gene>
<feature type="binding site" evidence="12">
    <location>
        <position position="382"/>
    </location>
    <ligand>
        <name>Zn(2+)</name>
        <dbReference type="ChEBI" id="CHEBI:29105"/>
        <label>1</label>
    </ligand>
</feature>
<dbReference type="Pfam" id="PF18319">
    <property type="entry name" value="Zn_ribbon_PriA"/>
    <property type="match status" value="1"/>
</dbReference>
<dbReference type="GO" id="GO:0006310">
    <property type="term" value="P:DNA recombination"/>
    <property type="evidence" value="ECO:0007669"/>
    <property type="project" value="InterPro"/>
</dbReference>
<dbReference type="GO" id="GO:0006270">
    <property type="term" value="P:DNA replication initiation"/>
    <property type="evidence" value="ECO:0007669"/>
    <property type="project" value="TreeGrafter"/>
</dbReference>
<evidence type="ECO:0000256" key="3">
    <source>
        <dbReference type="ARBA" id="ARBA00022723"/>
    </source>
</evidence>
<comment type="similarity">
    <text evidence="12">Belongs to the helicase family. PriA subfamily.</text>
</comment>
<dbReference type="GO" id="GO:0008270">
    <property type="term" value="F:zinc ion binding"/>
    <property type="evidence" value="ECO:0007669"/>
    <property type="project" value="UniProtKB-UniRule"/>
</dbReference>
<keyword evidence="2 12" id="KW-0235">DNA replication</keyword>
<dbReference type="InterPro" id="IPR042115">
    <property type="entry name" value="PriA_3primeBD_sf"/>
</dbReference>
<dbReference type="CDD" id="cd17929">
    <property type="entry name" value="DEXHc_priA"/>
    <property type="match status" value="1"/>
</dbReference>
<comment type="subunit">
    <text evidence="12">Component of the replication restart primosome.</text>
</comment>
<comment type="function">
    <text evidence="12">Initiates the restart of stalled replication forks, which reloads the replicative helicase on sites other than the origin of replication. Recognizes and binds to abandoned replication forks and remodels them to uncover a helicase loading site. Promotes assembly of the primosome at these replication forks.</text>
</comment>
<dbReference type="SMART" id="SM00487">
    <property type="entry name" value="DEXDc"/>
    <property type="match status" value="1"/>
</dbReference>
<dbReference type="InterPro" id="IPR005259">
    <property type="entry name" value="PriA"/>
</dbReference>
<keyword evidence="6 12" id="KW-0347">Helicase</keyword>
<keyword evidence="4 12" id="KW-0547">Nucleotide-binding</keyword>
<evidence type="ECO:0000256" key="12">
    <source>
        <dbReference type="HAMAP-Rule" id="MF_00983"/>
    </source>
</evidence>
<comment type="catalytic activity">
    <reaction evidence="12">
        <text>Couples ATP hydrolysis with the unwinding of duplex DNA by translocating in the 3'-5' direction.</text>
        <dbReference type="EC" id="5.6.2.4"/>
    </reaction>
</comment>
<evidence type="ECO:0000256" key="4">
    <source>
        <dbReference type="ARBA" id="ARBA00022741"/>
    </source>
</evidence>
<evidence type="ECO:0000256" key="9">
    <source>
        <dbReference type="ARBA" id="ARBA00023125"/>
    </source>
</evidence>